<keyword evidence="5" id="KW-1185">Reference proteome</keyword>
<name>A0A7K2IYU9_9ACTN</name>
<dbReference type="SUPFAM" id="SSF51905">
    <property type="entry name" value="FAD/NAD(P)-binding domain"/>
    <property type="match status" value="1"/>
</dbReference>
<evidence type="ECO:0000313" key="2">
    <source>
        <dbReference type="EMBL" id="MFB8766401.1"/>
    </source>
</evidence>
<keyword evidence="2" id="KW-0560">Oxidoreductase</keyword>
<evidence type="ECO:0000313" key="4">
    <source>
        <dbReference type="Proteomes" id="UP000467124"/>
    </source>
</evidence>
<dbReference type="EMBL" id="WWHY01000001">
    <property type="protein sequence ID" value="MYR34987.1"/>
    <property type="molecule type" value="Genomic_DNA"/>
</dbReference>
<proteinExistence type="predicted"/>
<protein>
    <submittedName>
        <fullName evidence="3">FAD-binding protein</fullName>
    </submittedName>
    <submittedName>
        <fullName evidence="2">Styrene monooxygenase/indole monooxygenase family protein</fullName>
    </submittedName>
</protein>
<organism evidence="3 4">
    <name type="scientific">Nocardiopsis alba</name>
    <dbReference type="NCBI Taxonomy" id="53437"/>
    <lineage>
        <taxon>Bacteria</taxon>
        <taxon>Bacillati</taxon>
        <taxon>Actinomycetota</taxon>
        <taxon>Actinomycetes</taxon>
        <taxon>Streptosporangiales</taxon>
        <taxon>Nocardiopsidaceae</taxon>
        <taxon>Nocardiopsis</taxon>
    </lineage>
</organism>
<dbReference type="Proteomes" id="UP001585053">
    <property type="component" value="Unassembled WGS sequence"/>
</dbReference>
<dbReference type="PRINTS" id="PR00420">
    <property type="entry name" value="RNGMNOXGNASE"/>
</dbReference>
<dbReference type="AlphaFoldDB" id="A0A7K2IYU9"/>
<gene>
    <name evidence="3" type="ORF">GTW20_22680</name>
    <name evidence="2" type="ORF">VSQ78_01715</name>
</gene>
<evidence type="ECO:0000259" key="1">
    <source>
        <dbReference type="Pfam" id="PF01494"/>
    </source>
</evidence>
<dbReference type="GO" id="GO:0004497">
    <property type="term" value="F:monooxygenase activity"/>
    <property type="evidence" value="ECO:0007669"/>
    <property type="project" value="UniProtKB-KW"/>
</dbReference>
<feature type="domain" description="FAD-binding" evidence="1">
    <location>
        <begin position="2"/>
        <end position="35"/>
    </location>
</feature>
<dbReference type="InterPro" id="IPR036188">
    <property type="entry name" value="FAD/NAD-bd_sf"/>
</dbReference>
<dbReference type="Pfam" id="PF01494">
    <property type="entry name" value="FAD_binding_3"/>
    <property type="match status" value="1"/>
</dbReference>
<dbReference type="GO" id="GO:0071949">
    <property type="term" value="F:FAD binding"/>
    <property type="evidence" value="ECO:0007669"/>
    <property type="project" value="InterPro"/>
</dbReference>
<evidence type="ECO:0000313" key="5">
    <source>
        <dbReference type="Proteomes" id="UP001585053"/>
    </source>
</evidence>
<dbReference type="Gene3D" id="3.50.50.60">
    <property type="entry name" value="FAD/NAD(P)-binding domain"/>
    <property type="match status" value="3"/>
</dbReference>
<comment type="caution">
    <text evidence="3">The sequence shown here is derived from an EMBL/GenBank/DDBJ whole genome shotgun (WGS) entry which is preliminary data.</text>
</comment>
<reference evidence="3 4" key="1">
    <citation type="journal article" date="2019" name="Nat. Commun.">
        <title>The antimicrobial potential of Streptomyces from insect microbiomes.</title>
        <authorList>
            <person name="Chevrette M.G."/>
            <person name="Carlson C.M."/>
            <person name="Ortega H.E."/>
            <person name="Thomas C."/>
            <person name="Ananiev G.E."/>
            <person name="Barns K.J."/>
            <person name="Book A.J."/>
            <person name="Cagnazzo J."/>
            <person name="Carlos C."/>
            <person name="Flanigan W."/>
            <person name="Grubbs K.J."/>
            <person name="Horn H.A."/>
            <person name="Hoffmann F.M."/>
            <person name="Klassen J.L."/>
            <person name="Knack J.J."/>
            <person name="Lewin G.R."/>
            <person name="McDonald B.R."/>
            <person name="Muller L."/>
            <person name="Melo W.G.P."/>
            <person name="Pinto-Tomas A.A."/>
            <person name="Schmitz A."/>
            <person name="Wendt-Pienkowski E."/>
            <person name="Wildman S."/>
            <person name="Zhao M."/>
            <person name="Zhang F."/>
            <person name="Bugni T.S."/>
            <person name="Andes D.R."/>
            <person name="Pupo M.T."/>
            <person name="Currie C.R."/>
        </authorList>
    </citation>
    <scope>NUCLEOTIDE SEQUENCE [LARGE SCALE GENOMIC DNA]</scope>
    <source>
        <strain evidence="3 4">SID5840</strain>
    </source>
</reference>
<dbReference type="InterPro" id="IPR002938">
    <property type="entry name" value="FAD-bd"/>
</dbReference>
<dbReference type="Proteomes" id="UP000467124">
    <property type="component" value="Unassembled WGS sequence"/>
</dbReference>
<dbReference type="EMBL" id="JAYMRS010000001">
    <property type="protein sequence ID" value="MFB8766401.1"/>
    <property type="molecule type" value="Genomic_DNA"/>
</dbReference>
<accession>A0A7K2IYU9</accession>
<sequence>MKVLIVGAGLTGLVLAHRLLSQGADVTVATARTSDELRRGSAQMTQLTLPTALGMERTLKLDMWEQEPHLFQTVSMNVTRAGQSFGFTGNLGAAGAAVEPRVKLPDLLEYFEDRGGKVSIHGITVSDLSYFTRMFDATIVTVGAGELGQLFHTDPSRPLAAEQQVVSQVYLHHLPVPESGADVEVYSIEGAEIYVVPILTSYGIAHSVMVAARPGRENPLDLSGERARDVHGLLSTRLPHLLPELGERFRDAEMADPRDALITTVSPVVRTPVAHLGGGIVVGAGDTVVTTEPRTGQGWSLSTKLGFETADRMVVHHKNGGAFDEAFFSGMFSDLWESRIRPTAAFSQLINAVHSDNTPPELLQAMDQAAADPAFANTWVRGFDDPAALAQMLPMN</sequence>
<reference evidence="2 5" key="2">
    <citation type="submission" date="2024-01" db="EMBL/GenBank/DDBJ databases">
        <title>Genome mining of biosynthetic gene clusters to explore secondary metabolites of Streptomyces sp.</title>
        <authorList>
            <person name="Baig A."/>
            <person name="Ajitkumar Shintre N."/>
            <person name="Kumar H."/>
            <person name="Anbarasu A."/>
            <person name="Ramaiah S."/>
        </authorList>
    </citation>
    <scope>NUCLEOTIDE SEQUENCE [LARGE SCALE GENOMIC DNA]</scope>
    <source>
        <strain evidence="2 5">A01</strain>
    </source>
</reference>
<dbReference type="RefSeq" id="WP_014913183.1">
    <property type="nucleotide sequence ID" value="NZ_JAYMRS010000001.1"/>
</dbReference>
<keyword evidence="2" id="KW-0503">Monooxygenase</keyword>
<evidence type="ECO:0000313" key="3">
    <source>
        <dbReference type="EMBL" id="MYR34987.1"/>
    </source>
</evidence>